<keyword evidence="2" id="KW-0012">Acyltransferase</keyword>
<name>A0A482TPM8_9EURY</name>
<dbReference type="InterPro" id="IPR050680">
    <property type="entry name" value="YpeA/RimI_acetyltransf"/>
</dbReference>
<dbReference type="Proteomes" id="UP000294028">
    <property type="component" value="Unassembled WGS sequence"/>
</dbReference>
<evidence type="ECO:0000256" key="1">
    <source>
        <dbReference type="ARBA" id="ARBA00022679"/>
    </source>
</evidence>
<evidence type="ECO:0000313" key="4">
    <source>
        <dbReference type="EMBL" id="RYJ13889.1"/>
    </source>
</evidence>
<organism evidence="4 5">
    <name type="scientific">Halogeometricum borinquense</name>
    <dbReference type="NCBI Taxonomy" id="60847"/>
    <lineage>
        <taxon>Archaea</taxon>
        <taxon>Methanobacteriati</taxon>
        <taxon>Methanobacteriota</taxon>
        <taxon>Stenosarchaea group</taxon>
        <taxon>Halobacteria</taxon>
        <taxon>Halobacteriales</taxon>
        <taxon>Haloferacaceae</taxon>
        <taxon>Halogeometricum</taxon>
    </lineage>
</organism>
<feature type="domain" description="N-acetyltransferase" evidence="3">
    <location>
        <begin position="32"/>
        <end position="188"/>
    </location>
</feature>
<gene>
    <name evidence="4" type="ORF">ELS19_07855</name>
</gene>
<dbReference type="EMBL" id="RZHH01000002">
    <property type="protein sequence ID" value="RYJ13889.1"/>
    <property type="molecule type" value="Genomic_DNA"/>
</dbReference>
<dbReference type="SUPFAM" id="SSF55729">
    <property type="entry name" value="Acyl-CoA N-acyltransferases (Nat)"/>
    <property type="match status" value="1"/>
</dbReference>
<proteinExistence type="predicted"/>
<dbReference type="Pfam" id="PF00583">
    <property type="entry name" value="Acetyltransf_1"/>
    <property type="match status" value="1"/>
</dbReference>
<keyword evidence="1 4" id="KW-0808">Transferase</keyword>
<dbReference type="PROSITE" id="PS51186">
    <property type="entry name" value="GNAT"/>
    <property type="match status" value="1"/>
</dbReference>
<dbReference type="AlphaFoldDB" id="A0A482TPM8"/>
<protein>
    <submittedName>
        <fullName evidence="4">GNAT family N-acetyltransferase</fullName>
    </submittedName>
</protein>
<evidence type="ECO:0000313" key="5">
    <source>
        <dbReference type="Proteomes" id="UP000294028"/>
    </source>
</evidence>
<accession>A0A482TPM8</accession>
<dbReference type="Gene3D" id="3.40.630.30">
    <property type="match status" value="1"/>
</dbReference>
<dbReference type="GO" id="GO:0016747">
    <property type="term" value="F:acyltransferase activity, transferring groups other than amino-acyl groups"/>
    <property type="evidence" value="ECO:0007669"/>
    <property type="project" value="InterPro"/>
</dbReference>
<dbReference type="RefSeq" id="WP_129784301.1">
    <property type="nucleotide sequence ID" value="NZ_RZHH01000002.1"/>
</dbReference>
<evidence type="ECO:0000259" key="3">
    <source>
        <dbReference type="PROSITE" id="PS51186"/>
    </source>
</evidence>
<reference evidence="4 5" key="1">
    <citation type="submission" date="2018-12" db="EMBL/GenBank/DDBJ databases">
        <title>Genome analysis provides insights into bioremediation potentialities of Halogeometricum borinquense strain N11.</title>
        <authorList>
            <person name="Najjari A."/>
            <person name="Youssef N."/>
            <person name="Fhoula I."/>
            <person name="Ben Dhia O."/>
            <person name="Mahjoubi M."/>
            <person name="Ouzari H.I."/>
            <person name="Cherif A."/>
        </authorList>
    </citation>
    <scope>NUCLEOTIDE SEQUENCE [LARGE SCALE GENOMIC DNA]</scope>
    <source>
        <strain evidence="4 5">N11</strain>
    </source>
</reference>
<evidence type="ECO:0000256" key="2">
    <source>
        <dbReference type="ARBA" id="ARBA00023315"/>
    </source>
</evidence>
<dbReference type="InterPro" id="IPR016181">
    <property type="entry name" value="Acyl_CoA_acyltransferase"/>
</dbReference>
<comment type="caution">
    <text evidence="4">The sequence shown here is derived from an EMBL/GenBank/DDBJ whole genome shotgun (WGS) entry which is preliminary data.</text>
</comment>
<sequence>MKLRHLPANESAVRRYVEELWLPYHRELEATVETHALADDVDIITEEVAFRLDWLNREGHRVWVAFDESNTTDANETVNDHVPDADTGAFSDPETVPVGFVTTECSEAPSVFDRTDRLCVGDIFVCEPYRGTGLANELVRRAAEDARERGCSELALDVDVDNGRAVAFYESLGFETTRRQMVADVAES</sequence>
<dbReference type="CDD" id="cd04301">
    <property type="entry name" value="NAT_SF"/>
    <property type="match status" value="1"/>
</dbReference>
<dbReference type="InterPro" id="IPR000182">
    <property type="entry name" value="GNAT_dom"/>
</dbReference>
<dbReference type="PANTHER" id="PTHR43420">
    <property type="entry name" value="ACETYLTRANSFERASE"/>
    <property type="match status" value="1"/>
</dbReference>